<evidence type="ECO:0000313" key="3">
    <source>
        <dbReference type="Proteomes" id="UP001201163"/>
    </source>
</evidence>
<reference evidence="2" key="1">
    <citation type="submission" date="2022-01" db="EMBL/GenBank/DDBJ databases">
        <title>Comparative genomics reveals a dynamic genome evolution in the ectomycorrhizal milk-cap (Lactarius) mushrooms.</title>
        <authorList>
            <consortium name="DOE Joint Genome Institute"/>
            <person name="Lebreton A."/>
            <person name="Tang N."/>
            <person name="Kuo A."/>
            <person name="LaButti K."/>
            <person name="Drula E."/>
            <person name="Barry K."/>
            <person name="Clum A."/>
            <person name="Lipzen A."/>
            <person name="Mousain D."/>
            <person name="Ng V."/>
            <person name="Wang R."/>
            <person name="Wang X."/>
            <person name="Dai Y."/>
            <person name="Henrissat B."/>
            <person name="Grigoriev I.V."/>
            <person name="Guerin-Laguette A."/>
            <person name="Yu F."/>
            <person name="Martin F.M."/>
        </authorList>
    </citation>
    <scope>NUCLEOTIDE SEQUENCE</scope>
    <source>
        <strain evidence="2">QP</strain>
    </source>
</reference>
<gene>
    <name evidence="2" type="ORF">EDB92DRAFT_1958032</name>
</gene>
<comment type="caution">
    <text evidence="2">The sequence shown here is derived from an EMBL/GenBank/DDBJ whole genome shotgun (WGS) entry which is preliminary data.</text>
</comment>
<keyword evidence="3" id="KW-1185">Reference proteome</keyword>
<protein>
    <submittedName>
        <fullName evidence="2">Uncharacterized protein</fullName>
    </submittedName>
</protein>
<proteinExistence type="predicted"/>
<dbReference type="Proteomes" id="UP001201163">
    <property type="component" value="Unassembled WGS sequence"/>
</dbReference>
<feature type="region of interest" description="Disordered" evidence="1">
    <location>
        <begin position="168"/>
        <end position="188"/>
    </location>
</feature>
<dbReference type="EMBL" id="JAKELL010000311">
    <property type="protein sequence ID" value="KAH8977445.1"/>
    <property type="molecule type" value="Genomic_DNA"/>
</dbReference>
<evidence type="ECO:0000313" key="2">
    <source>
        <dbReference type="EMBL" id="KAH8977445.1"/>
    </source>
</evidence>
<dbReference type="AlphaFoldDB" id="A0AAD4L347"/>
<organism evidence="2 3">
    <name type="scientific">Lactarius akahatsu</name>
    <dbReference type="NCBI Taxonomy" id="416441"/>
    <lineage>
        <taxon>Eukaryota</taxon>
        <taxon>Fungi</taxon>
        <taxon>Dikarya</taxon>
        <taxon>Basidiomycota</taxon>
        <taxon>Agaricomycotina</taxon>
        <taxon>Agaricomycetes</taxon>
        <taxon>Russulales</taxon>
        <taxon>Russulaceae</taxon>
        <taxon>Lactarius</taxon>
    </lineage>
</organism>
<feature type="compositionally biased region" description="Low complexity" evidence="1">
    <location>
        <begin position="175"/>
        <end position="188"/>
    </location>
</feature>
<sequence>MVALSSLPPSRSLVSIITLVLSPPPSIARCCIESPDFYTPAPIALPGKTDDPDNRSSSSLTHTLPPGLVAIASAIIFTFQLCPLRSDLPSRPIPQSSAFLSPEVLPLRANLSGSTSVSSRTLSLHPSTTLPLCCYLLSLLPSHSSHLLFGAASQSPFIVVEDNTSKRGVKTSQNSVSTPSDTSTTQTTRHYPPLFLTRAFKQPRNPDELHDDQIALDRRIRAKSYIMH</sequence>
<evidence type="ECO:0000256" key="1">
    <source>
        <dbReference type="SAM" id="MobiDB-lite"/>
    </source>
</evidence>
<name>A0AAD4L347_9AGAM</name>
<accession>A0AAD4L347</accession>